<organism evidence="2 3">
    <name type="scientific">Kalanchoe fedtschenkoi</name>
    <name type="common">Lavender scallops</name>
    <name type="synonym">South American air plant</name>
    <dbReference type="NCBI Taxonomy" id="63787"/>
    <lineage>
        <taxon>Eukaryota</taxon>
        <taxon>Viridiplantae</taxon>
        <taxon>Streptophyta</taxon>
        <taxon>Embryophyta</taxon>
        <taxon>Tracheophyta</taxon>
        <taxon>Spermatophyta</taxon>
        <taxon>Magnoliopsida</taxon>
        <taxon>eudicotyledons</taxon>
        <taxon>Gunneridae</taxon>
        <taxon>Pentapetalae</taxon>
        <taxon>Saxifragales</taxon>
        <taxon>Crassulaceae</taxon>
        <taxon>Kalanchoe</taxon>
    </lineage>
</organism>
<dbReference type="GO" id="GO:0005886">
    <property type="term" value="C:plasma membrane"/>
    <property type="evidence" value="ECO:0007669"/>
    <property type="project" value="EnsemblPlants"/>
</dbReference>
<dbReference type="AlphaFoldDB" id="A0A7N0VIL7"/>
<sequence length="246" mass="28432">MSALPDELWRRILEMGITCYSLTYKELCFIGISCRRLRRLSEENEFWSVLVSRDFPQASCTADSLTSKSLYRVRFERDKERKQAAHRRAVLRTESLVWDSERKLKELEARIGDEVDKMKAASLELSNLRKAREASVALNVWQPETIRRWQKQTVEQCAVSVESRVTALEMEVKLCKQQISVFDKAYKSVKQRLQTTQQQLAVMKYHPINDYKTATASDATVGSNTSRKKLKTKISDGKEEKSSSSH</sequence>
<dbReference type="SUPFAM" id="SSF81383">
    <property type="entry name" value="F-box domain"/>
    <property type="match status" value="1"/>
</dbReference>
<dbReference type="EnsemblPlants" id="Kaladp0912s0004.1.v1.1">
    <property type="protein sequence ID" value="Kaladp0912s0004.1.v1.1"/>
    <property type="gene ID" value="Kaladp0912s0004.v1.1"/>
</dbReference>
<reference evidence="2" key="1">
    <citation type="submission" date="2021-01" db="UniProtKB">
        <authorList>
            <consortium name="EnsemblPlants"/>
        </authorList>
    </citation>
    <scope>IDENTIFICATION</scope>
</reference>
<dbReference type="Proteomes" id="UP000594263">
    <property type="component" value="Unplaced"/>
</dbReference>
<evidence type="ECO:0000313" key="3">
    <source>
        <dbReference type="Proteomes" id="UP000594263"/>
    </source>
</evidence>
<feature type="compositionally biased region" description="Polar residues" evidence="1">
    <location>
        <begin position="213"/>
        <end position="225"/>
    </location>
</feature>
<dbReference type="GO" id="GO:0005634">
    <property type="term" value="C:nucleus"/>
    <property type="evidence" value="ECO:0007669"/>
    <property type="project" value="EnsemblPlants"/>
</dbReference>
<protein>
    <recommendedName>
        <fullName evidence="4">F-box domain-containing protein</fullName>
    </recommendedName>
</protein>
<accession>A0A7N0VIL7</accession>
<proteinExistence type="predicted"/>
<keyword evidence="3" id="KW-1185">Reference proteome</keyword>
<dbReference type="InterPro" id="IPR036047">
    <property type="entry name" value="F-box-like_dom_sf"/>
</dbReference>
<evidence type="ECO:0000256" key="1">
    <source>
        <dbReference type="SAM" id="MobiDB-lite"/>
    </source>
</evidence>
<evidence type="ECO:0008006" key="4">
    <source>
        <dbReference type="Google" id="ProtNLM"/>
    </source>
</evidence>
<feature type="compositionally biased region" description="Basic and acidic residues" evidence="1">
    <location>
        <begin position="233"/>
        <end position="246"/>
    </location>
</feature>
<name>A0A7N0VIL7_KALFE</name>
<feature type="region of interest" description="Disordered" evidence="1">
    <location>
        <begin position="213"/>
        <end position="246"/>
    </location>
</feature>
<dbReference type="Gramene" id="Kaladp0912s0004.1.v1.1">
    <property type="protein sequence ID" value="Kaladp0912s0004.1.v1.1"/>
    <property type="gene ID" value="Kaladp0912s0004.v1.1"/>
</dbReference>
<evidence type="ECO:0000313" key="2">
    <source>
        <dbReference type="EnsemblPlants" id="Kaladp0912s0004.1.v1.1"/>
    </source>
</evidence>
<dbReference type="OMA" id="SNEDSLW"/>